<dbReference type="InterPro" id="IPR002197">
    <property type="entry name" value="HTH_Fis"/>
</dbReference>
<dbReference type="Gene3D" id="1.10.10.60">
    <property type="entry name" value="Homeodomain-like"/>
    <property type="match status" value="1"/>
</dbReference>
<keyword evidence="1" id="KW-0547">Nucleotide-binding</keyword>
<reference evidence="6 7" key="1">
    <citation type="submission" date="2019-09" db="EMBL/GenBank/DDBJ databases">
        <title>Ecophysiology of the spiral-shaped methanotroph Methylospira mobilis as revealed by the complete genome sequence.</title>
        <authorList>
            <person name="Oshkin I.Y."/>
            <person name="Dedysh S.N."/>
            <person name="Miroshnikov K."/>
            <person name="Danilova O.V."/>
            <person name="Hakobyan A."/>
            <person name="Liesack W."/>
        </authorList>
    </citation>
    <scope>NUCLEOTIDE SEQUENCE [LARGE SCALE GENOMIC DNA]</scope>
    <source>
        <strain evidence="6 7">Shm1</strain>
    </source>
</reference>
<dbReference type="InterPro" id="IPR002078">
    <property type="entry name" value="Sigma_54_int"/>
</dbReference>
<dbReference type="InterPro" id="IPR058031">
    <property type="entry name" value="AAA_lid_NorR"/>
</dbReference>
<evidence type="ECO:0000256" key="4">
    <source>
        <dbReference type="ARBA" id="ARBA00023163"/>
    </source>
</evidence>
<dbReference type="AlphaFoldDB" id="A0A5Q0BGU3"/>
<proteinExistence type="predicted"/>
<dbReference type="KEGG" id="mmob:F6R98_11025"/>
<dbReference type="Gene3D" id="3.40.50.300">
    <property type="entry name" value="P-loop containing nucleotide triphosphate hydrolases"/>
    <property type="match status" value="1"/>
</dbReference>
<dbReference type="Pfam" id="PF00158">
    <property type="entry name" value="Sigma54_activat"/>
    <property type="match status" value="1"/>
</dbReference>
<dbReference type="FunFam" id="3.40.50.300:FF:000006">
    <property type="entry name" value="DNA-binding transcriptional regulator NtrC"/>
    <property type="match status" value="1"/>
</dbReference>
<evidence type="ECO:0000256" key="2">
    <source>
        <dbReference type="ARBA" id="ARBA00022840"/>
    </source>
</evidence>
<protein>
    <submittedName>
        <fullName evidence="6">Sigma-54-dependent Fis family transcriptional regulator</fullName>
    </submittedName>
</protein>
<dbReference type="GO" id="GO:0006355">
    <property type="term" value="P:regulation of DNA-templated transcription"/>
    <property type="evidence" value="ECO:0007669"/>
    <property type="project" value="InterPro"/>
</dbReference>
<evidence type="ECO:0000313" key="6">
    <source>
        <dbReference type="EMBL" id="QFY43085.1"/>
    </source>
</evidence>
<dbReference type="PANTHER" id="PTHR32071:SF77">
    <property type="entry name" value="TRANSCRIPTIONAL REGULATORY PROTEIN"/>
    <property type="match status" value="1"/>
</dbReference>
<dbReference type="InParanoid" id="A0A5Q0BGU3"/>
<dbReference type="SUPFAM" id="SSF52540">
    <property type="entry name" value="P-loop containing nucleoside triphosphate hydrolases"/>
    <property type="match status" value="1"/>
</dbReference>
<evidence type="ECO:0000256" key="3">
    <source>
        <dbReference type="ARBA" id="ARBA00023015"/>
    </source>
</evidence>
<dbReference type="SUPFAM" id="SSF46689">
    <property type="entry name" value="Homeodomain-like"/>
    <property type="match status" value="1"/>
</dbReference>
<dbReference type="SMART" id="SM00382">
    <property type="entry name" value="AAA"/>
    <property type="match status" value="1"/>
</dbReference>
<dbReference type="InterPro" id="IPR027417">
    <property type="entry name" value="P-loop_NTPase"/>
</dbReference>
<dbReference type="InterPro" id="IPR025662">
    <property type="entry name" value="Sigma_54_int_dom_ATP-bd_1"/>
</dbReference>
<dbReference type="PROSITE" id="PS50045">
    <property type="entry name" value="SIGMA54_INTERACT_4"/>
    <property type="match status" value="1"/>
</dbReference>
<gene>
    <name evidence="6" type="ORF">F6R98_11025</name>
</gene>
<keyword evidence="4" id="KW-0804">Transcription</keyword>
<dbReference type="Pfam" id="PF02954">
    <property type="entry name" value="HTH_8"/>
    <property type="match status" value="1"/>
</dbReference>
<dbReference type="Gene3D" id="3.30.450.40">
    <property type="match status" value="1"/>
</dbReference>
<dbReference type="Pfam" id="PF25601">
    <property type="entry name" value="AAA_lid_14"/>
    <property type="match status" value="1"/>
</dbReference>
<dbReference type="Gene3D" id="1.10.8.60">
    <property type="match status" value="1"/>
</dbReference>
<dbReference type="InterPro" id="IPR009057">
    <property type="entry name" value="Homeodomain-like_sf"/>
</dbReference>
<evidence type="ECO:0000259" key="5">
    <source>
        <dbReference type="PROSITE" id="PS50045"/>
    </source>
</evidence>
<sequence length="603" mass="66153">MVSMQVSPVSRSLVDDCSPSVSETGVSHLDGFLKTFNLLERPRQAWEWMRQTLQVPAPDEWVRDEVARSWRRCIEDYQLSSSMDVPVSELKKQHYPVDEIIAPDATTGMVACFQRAVASLFLNDGLMLYLADSRGQVLSTFGRPFDDYTRGSQLTRHVVSWNEQMMGNNGIGSSILCGKPAAFCGEEHFLRLLHPFATAGYPLFGADGKLEWGLGILSDQRVDPGILKTMTVLVGGGIQRDFLDAQAAGIASKKPASSSANLRLQQSNAVATEVCHCEGAAGDETLERVVRLQKHRIPVLVIGESGAGKEHFVRKAYEQGPRASGPFIPVNCASIPRDLIESELFGYASGSFTGARREGKPGKFQLADKGVLFLDEIGDMSLDMQSTLLRVLENSEFYPVGATAPVRVDVQVFAATNVPIGEAVKAGRFRRDLYYRLNGMQVVLPPLRSREDKRALMDEVLRREIMRSNLPGNLFLGDEVIALFMRHSWPGNVRQLSNVIRCAAIIAGEGVIGLRHLPGDFIAEIETGSQGIEICMPALGPVPPEDDDGMSSRYASGSLIAHEKKAILSALQIAENNITRAARQLGITRATLYKKMTQYGIKA</sequence>
<dbReference type="PRINTS" id="PR01590">
    <property type="entry name" value="HTHFIS"/>
</dbReference>
<keyword evidence="7" id="KW-1185">Reference proteome</keyword>
<evidence type="ECO:0000256" key="1">
    <source>
        <dbReference type="ARBA" id="ARBA00022741"/>
    </source>
</evidence>
<dbReference type="CDD" id="cd00009">
    <property type="entry name" value="AAA"/>
    <property type="match status" value="1"/>
</dbReference>
<dbReference type="Proteomes" id="UP000325755">
    <property type="component" value="Chromosome"/>
</dbReference>
<dbReference type="GO" id="GO:0043565">
    <property type="term" value="F:sequence-specific DNA binding"/>
    <property type="evidence" value="ECO:0007669"/>
    <property type="project" value="InterPro"/>
</dbReference>
<dbReference type="InterPro" id="IPR025944">
    <property type="entry name" value="Sigma_54_int_dom_CS"/>
</dbReference>
<accession>A0A5Q0BGU3</accession>
<dbReference type="GO" id="GO:0005524">
    <property type="term" value="F:ATP binding"/>
    <property type="evidence" value="ECO:0007669"/>
    <property type="project" value="UniProtKB-KW"/>
</dbReference>
<dbReference type="PROSITE" id="PS00675">
    <property type="entry name" value="SIGMA54_INTERACT_1"/>
    <property type="match status" value="1"/>
</dbReference>
<dbReference type="RefSeq" id="WP_153249069.1">
    <property type="nucleotide sequence ID" value="NZ_CP044205.1"/>
</dbReference>
<dbReference type="InterPro" id="IPR029016">
    <property type="entry name" value="GAF-like_dom_sf"/>
</dbReference>
<name>A0A5Q0BGU3_9GAMM</name>
<evidence type="ECO:0000313" key="7">
    <source>
        <dbReference type="Proteomes" id="UP000325755"/>
    </source>
</evidence>
<dbReference type="PROSITE" id="PS00688">
    <property type="entry name" value="SIGMA54_INTERACT_3"/>
    <property type="match status" value="1"/>
</dbReference>
<keyword evidence="2" id="KW-0067">ATP-binding</keyword>
<dbReference type="InterPro" id="IPR003593">
    <property type="entry name" value="AAA+_ATPase"/>
</dbReference>
<feature type="domain" description="Sigma-54 factor interaction" evidence="5">
    <location>
        <begin position="284"/>
        <end position="505"/>
    </location>
</feature>
<keyword evidence="3" id="KW-0805">Transcription regulation</keyword>
<organism evidence="6 7">
    <name type="scientific">Candidatus Methylospira mobilis</name>
    <dbReference type="NCBI Taxonomy" id="1808979"/>
    <lineage>
        <taxon>Bacteria</taxon>
        <taxon>Pseudomonadati</taxon>
        <taxon>Pseudomonadota</taxon>
        <taxon>Gammaproteobacteria</taxon>
        <taxon>Methylococcales</taxon>
        <taxon>Methylococcaceae</taxon>
        <taxon>Candidatus Methylospira</taxon>
    </lineage>
</organism>
<dbReference type="OrthoDB" id="9804019at2"/>
<dbReference type="PANTHER" id="PTHR32071">
    <property type="entry name" value="TRANSCRIPTIONAL REGULATORY PROTEIN"/>
    <property type="match status" value="1"/>
</dbReference>
<dbReference type="EMBL" id="CP044205">
    <property type="protein sequence ID" value="QFY43085.1"/>
    <property type="molecule type" value="Genomic_DNA"/>
</dbReference>